<evidence type="ECO:0000313" key="2">
    <source>
        <dbReference type="Proteomes" id="UP001166674"/>
    </source>
</evidence>
<proteinExistence type="predicted"/>
<dbReference type="Gene3D" id="3.40.50.1010">
    <property type="entry name" value="5'-nuclease"/>
    <property type="match status" value="1"/>
</dbReference>
<dbReference type="AlphaFoldDB" id="A0AA41SXY5"/>
<name>A0AA41SXY5_SCICA</name>
<keyword evidence="2" id="KW-1185">Reference proteome</keyword>
<evidence type="ECO:0000313" key="1">
    <source>
        <dbReference type="EMBL" id="MBZ3876122.1"/>
    </source>
</evidence>
<sequence>MRKTYAAAFCLAGLGQSQPGMKITRQKHTKKHFGFFRNNFRVRNLYQNLLNGTFCQAAPWGLIQLWEQLPCYLIGETQLCTIRIRIYL</sequence>
<protein>
    <submittedName>
        <fullName evidence="1">rRNA-processing protein UTP23-like protein</fullName>
    </submittedName>
</protein>
<gene>
    <name evidence="1" type="ORF">SUZIE_136360</name>
</gene>
<reference evidence="1" key="1">
    <citation type="submission" date="2020-03" db="EMBL/GenBank/DDBJ databases">
        <title>Studies in the Genomics of Life Span.</title>
        <authorList>
            <person name="Glass D."/>
        </authorList>
    </citation>
    <scope>NUCLEOTIDE SEQUENCE</scope>
    <source>
        <strain evidence="1">SUZIE</strain>
        <tissue evidence="1">Muscle</tissue>
    </source>
</reference>
<accession>A0AA41SXY5</accession>
<dbReference type="EMBL" id="JAATJV010265500">
    <property type="protein sequence ID" value="MBZ3876122.1"/>
    <property type="molecule type" value="Genomic_DNA"/>
</dbReference>
<comment type="caution">
    <text evidence="1">The sequence shown here is derived from an EMBL/GenBank/DDBJ whole genome shotgun (WGS) entry which is preliminary data.</text>
</comment>
<organism evidence="1 2">
    <name type="scientific">Sciurus carolinensis</name>
    <name type="common">Eastern gray squirrel</name>
    <dbReference type="NCBI Taxonomy" id="30640"/>
    <lineage>
        <taxon>Eukaryota</taxon>
        <taxon>Metazoa</taxon>
        <taxon>Chordata</taxon>
        <taxon>Craniata</taxon>
        <taxon>Vertebrata</taxon>
        <taxon>Euteleostomi</taxon>
        <taxon>Mammalia</taxon>
        <taxon>Eutheria</taxon>
        <taxon>Euarchontoglires</taxon>
        <taxon>Glires</taxon>
        <taxon>Rodentia</taxon>
        <taxon>Sciuromorpha</taxon>
        <taxon>Sciuridae</taxon>
        <taxon>Sciurinae</taxon>
        <taxon>Sciurini</taxon>
        <taxon>Sciurus</taxon>
    </lineage>
</organism>
<dbReference type="Proteomes" id="UP001166674">
    <property type="component" value="Unassembled WGS sequence"/>
</dbReference>